<dbReference type="InterPro" id="IPR004358">
    <property type="entry name" value="Sig_transdc_His_kin-like_C"/>
</dbReference>
<dbReference type="SMART" id="SM00388">
    <property type="entry name" value="HisKA"/>
    <property type="match status" value="1"/>
</dbReference>
<dbReference type="PRINTS" id="PR00344">
    <property type="entry name" value="BCTRLSENSOR"/>
</dbReference>
<dbReference type="InterPro" id="IPR013783">
    <property type="entry name" value="Ig-like_fold"/>
</dbReference>
<dbReference type="CDD" id="cd16922">
    <property type="entry name" value="HATPase_EvgS-ArcB-TorS-like"/>
    <property type="match status" value="1"/>
</dbReference>
<dbReference type="InterPro" id="IPR036097">
    <property type="entry name" value="HisK_dim/P_sf"/>
</dbReference>
<gene>
    <name evidence="13" type="ORF">FLL46_12590</name>
</gene>
<evidence type="ECO:0000259" key="12">
    <source>
        <dbReference type="PROSITE" id="PS50110"/>
    </source>
</evidence>
<dbReference type="Gene3D" id="3.40.50.2300">
    <property type="match status" value="1"/>
</dbReference>
<dbReference type="Proteomes" id="UP000315439">
    <property type="component" value="Unassembled WGS sequence"/>
</dbReference>
<dbReference type="SUPFAM" id="SSF63829">
    <property type="entry name" value="Calcium-dependent phosphotriesterase"/>
    <property type="match status" value="1"/>
</dbReference>
<dbReference type="InterPro" id="IPR003594">
    <property type="entry name" value="HATPase_dom"/>
</dbReference>
<proteinExistence type="predicted"/>
<evidence type="ECO:0000313" key="14">
    <source>
        <dbReference type="Proteomes" id="UP000315439"/>
    </source>
</evidence>
<dbReference type="SMART" id="SM00387">
    <property type="entry name" value="HATPase_c"/>
    <property type="match status" value="1"/>
</dbReference>
<keyword evidence="14" id="KW-1185">Reference proteome</keyword>
<evidence type="ECO:0000313" key="13">
    <source>
        <dbReference type="EMBL" id="TQV87283.1"/>
    </source>
</evidence>
<keyword evidence="10" id="KW-1133">Transmembrane helix</keyword>
<dbReference type="PROSITE" id="PS50110">
    <property type="entry name" value="RESPONSE_REGULATORY"/>
    <property type="match status" value="1"/>
</dbReference>
<feature type="transmembrane region" description="Helical" evidence="10">
    <location>
        <begin position="829"/>
        <end position="849"/>
    </location>
</feature>
<dbReference type="Pfam" id="PF00512">
    <property type="entry name" value="HisKA"/>
    <property type="match status" value="1"/>
</dbReference>
<dbReference type="InterPro" id="IPR011047">
    <property type="entry name" value="Quinoprotein_ADH-like_sf"/>
</dbReference>
<dbReference type="InterPro" id="IPR015943">
    <property type="entry name" value="WD40/YVTN_repeat-like_dom_sf"/>
</dbReference>
<dbReference type="Gene3D" id="2.60.40.10">
    <property type="entry name" value="Immunoglobulins"/>
    <property type="match status" value="1"/>
</dbReference>
<keyword evidence="4" id="KW-0808">Transferase</keyword>
<dbReference type="InterPro" id="IPR036890">
    <property type="entry name" value="HATPase_C_sf"/>
</dbReference>
<dbReference type="InterPro" id="IPR011123">
    <property type="entry name" value="Y_Y_Y"/>
</dbReference>
<dbReference type="RefSeq" id="WP_142893874.1">
    <property type="nucleotide sequence ID" value="NZ_ML660164.1"/>
</dbReference>
<dbReference type="InterPro" id="IPR011006">
    <property type="entry name" value="CheY-like_superfamily"/>
</dbReference>
<keyword evidence="8" id="KW-0175">Coiled coil</keyword>
<feature type="coiled-coil region" evidence="8">
    <location>
        <begin position="869"/>
        <end position="899"/>
    </location>
</feature>
<evidence type="ECO:0000256" key="9">
    <source>
        <dbReference type="SAM" id="MobiDB-lite"/>
    </source>
</evidence>
<dbReference type="Pfam" id="PF00072">
    <property type="entry name" value="Response_reg"/>
    <property type="match status" value="1"/>
</dbReference>
<evidence type="ECO:0000256" key="10">
    <source>
        <dbReference type="SAM" id="Phobius"/>
    </source>
</evidence>
<evidence type="ECO:0000256" key="4">
    <source>
        <dbReference type="ARBA" id="ARBA00022679"/>
    </source>
</evidence>
<dbReference type="Gene3D" id="2.130.10.10">
    <property type="entry name" value="YVTN repeat-like/Quinoprotein amine dehydrogenase"/>
    <property type="match status" value="2"/>
</dbReference>
<dbReference type="EC" id="2.7.13.3" evidence="2"/>
<evidence type="ECO:0000256" key="3">
    <source>
        <dbReference type="ARBA" id="ARBA00022553"/>
    </source>
</evidence>
<feature type="modified residue" description="4-aspartylphosphate" evidence="7">
    <location>
        <position position="1199"/>
    </location>
</feature>
<dbReference type="InterPro" id="IPR001789">
    <property type="entry name" value="Sig_transdc_resp-reg_receiver"/>
</dbReference>
<dbReference type="GO" id="GO:0000155">
    <property type="term" value="F:phosphorelay sensor kinase activity"/>
    <property type="evidence" value="ECO:0007669"/>
    <property type="project" value="InterPro"/>
</dbReference>
<dbReference type="SMART" id="SM00448">
    <property type="entry name" value="REC"/>
    <property type="match status" value="1"/>
</dbReference>
<dbReference type="GO" id="GO:0005886">
    <property type="term" value="C:plasma membrane"/>
    <property type="evidence" value="ECO:0007669"/>
    <property type="project" value="TreeGrafter"/>
</dbReference>
<dbReference type="SUPFAM" id="SSF47384">
    <property type="entry name" value="Homodimeric domain of signal transducing histidine kinase"/>
    <property type="match status" value="1"/>
</dbReference>
<dbReference type="GO" id="GO:0009927">
    <property type="term" value="F:histidine phosphotransfer kinase activity"/>
    <property type="evidence" value="ECO:0007669"/>
    <property type="project" value="TreeGrafter"/>
</dbReference>
<sequence length="1302" mass="147763">MFEFKRINIYFRNQDSKARVIIAGWTKTLFFTLFFLGAFTHHLSARASTSHQDSSKLTQSQNTNNSLSSSQPDKVIENDFSEVGLFTINNYSAEDYGAHMQNWGITQDNRGFIYVANSEGILEHDGVTWRLISTPNKGVVRSLAADKQGRVYVGAATELGYLAPNDKGTTEYVSLVEHIPAQARNFNDIWQVISLDEGIYFSSYTHLFRWHDGKMKVFKPKNSSFANSFEIDGHLLIQERERGLFRVIDDELMLVAGGPKAGDPAYTITALLPMENDAYLIVTINHGLIRCENNLPLEEACATFNPALGDRILKARPHRGLALPNGMLVINTIRNGAFLLDSSGRLVRVINETAGLRNNMVLSAFVDNQGGLWLGLGNGLARVDVKKYFSFFDKSSGLKSFVTSMKRHRGELYVSTMLGALKMKPLSGEVGRFESVSDITDACWSLLSTETGLLAACSRHVINLDSQRIIANLLGEHAFFLYRSRFDKDSIYVGLSNGLGKLTFRQGEWQYDGQIPGITQNVRTVYQEARDQLWLGTSHEGVIRLENFNDSTSKPVITHFNHEHGLARGWTDVRGIGGKIAALSNGGLMRPTDLSEQSNREGSLIRADELTRTDKLSESTKFVRDTTFDKFLTPGTKMDYVLEDTDGNVWIDAGIESGVAKPAGDGDYTWEPTVLRRFQAPTHMAFRDKGRYLWYGSRGGLIRLDTSQSFNIDIQYPVWIRRISTSGDKIIFDGYRDSRNEKAIWPYENNALRFTFATPRYDVPKKNLYQTRLEGFDNWSKWSEETDKDYTNLPEGRYVFHVKAKDAYGIISLQDSYSFEILPPWYRTWWAWTLYSLIVFVLIWGGYQLRMRGLRAHNRELSLAVRKRTRALERRTRELEHTNEALLQAKETAESANKTKSIFLANMSHELRTPLNAILGFSELSSLTPGLPEEIIEFQTTIHRSGEHLLELINDILDMAKIEAGRTTLDLKSFELPELLKNLEDIFSLRAKEKGIQLKIEGTKQVPSSIRTDERKLRQVLTNLLSNAVKFTQQGHVTLRMIYNRRPTPRLSFEVEDSGPGIDESEMKLLFKPFGQTEVGRQAREGTGLGLTISQEFVNMMGGYIKVASEIGIGTRFWFEIDIIEADEIATLDADTDRIVGLAEGQPSFRILVVDDSQENNDLLTKLLVDVGFDVRSAKNGEEALITWRSWSPHLIWMDMRMPVLDGYETTKKIKSTVQGQNTIVIALTASVFEQERSSILATGCDDFMRKPYRAQRIFEMLSKHLDVTYRYEEKSDILKKNEQRNAPEENHIHREKGEQSE</sequence>
<organism evidence="13 14">
    <name type="scientific">Aliikangiella coralliicola</name>
    <dbReference type="NCBI Taxonomy" id="2592383"/>
    <lineage>
        <taxon>Bacteria</taxon>
        <taxon>Pseudomonadati</taxon>
        <taxon>Pseudomonadota</taxon>
        <taxon>Gammaproteobacteria</taxon>
        <taxon>Oceanospirillales</taxon>
        <taxon>Pleioneaceae</taxon>
        <taxon>Aliikangiella</taxon>
    </lineage>
</organism>
<feature type="domain" description="Response regulatory" evidence="12">
    <location>
        <begin position="1150"/>
        <end position="1266"/>
    </location>
</feature>
<evidence type="ECO:0000256" key="1">
    <source>
        <dbReference type="ARBA" id="ARBA00000085"/>
    </source>
</evidence>
<reference evidence="13 14" key="1">
    <citation type="submission" date="2019-07" db="EMBL/GenBank/DDBJ databases">
        <title>Draft genome for Aliikangiella sp. M105.</title>
        <authorList>
            <person name="Wang G."/>
        </authorList>
    </citation>
    <scope>NUCLEOTIDE SEQUENCE [LARGE SCALE GENOMIC DNA]</scope>
    <source>
        <strain evidence="13 14">M105</strain>
    </source>
</reference>
<dbReference type="SUPFAM" id="SSF50998">
    <property type="entry name" value="Quinoprotein alcohol dehydrogenase-like"/>
    <property type="match status" value="1"/>
</dbReference>
<feature type="region of interest" description="Disordered" evidence="9">
    <location>
        <begin position="50"/>
        <end position="73"/>
    </location>
</feature>
<protein>
    <recommendedName>
        <fullName evidence="2">histidine kinase</fullName>
        <ecNumber evidence="2">2.7.13.3</ecNumber>
    </recommendedName>
</protein>
<accession>A0A545UCX6</accession>
<feature type="domain" description="Histidine kinase" evidence="11">
    <location>
        <begin position="906"/>
        <end position="1125"/>
    </location>
</feature>
<dbReference type="Gene3D" id="3.30.565.10">
    <property type="entry name" value="Histidine kinase-like ATPase, C-terminal domain"/>
    <property type="match status" value="1"/>
</dbReference>
<evidence type="ECO:0000256" key="7">
    <source>
        <dbReference type="PROSITE-ProRule" id="PRU00169"/>
    </source>
</evidence>
<dbReference type="SUPFAM" id="SSF55874">
    <property type="entry name" value="ATPase domain of HSP90 chaperone/DNA topoisomerase II/histidine kinase"/>
    <property type="match status" value="1"/>
</dbReference>
<keyword evidence="5" id="KW-0418">Kinase</keyword>
<dbReference type="SUPFAM" id="SSF52172">
    <property type="entry name" value="CheY-like"/>
    <property type="match status" value="1"/>
</dbReference>
<dbReference type="CDD" id="cd00082">
    <property type="entry name" value="HisKA"/>
    <property type="match status" value="1"/>
</dbReference>
<keyword evidence="10" id="KW-0472">Membrane</keyword>
<evidence type="ECO:0000256" key="2">
    <source>
        <dbReference type="ARBA" id="ARBA00012438"/>
    </source>
</evidence>
<feature type="region of interest" description="Disordered" evidence="9">
    <location>
        <begin position="1279"/>
        <end position="1302"/>
    </location>
</feature>
<dbReference type="CDD" id="cd17546">
    <property type="entry name" value="REC_hyHK_CKI1_RcsC-like"/>
    <property type="match status" value="1"/>
</dbReference>
<dbReference type="Pfam" id="PF02518">
    <property type="entry name" value="HATPase_c"/>
    <property type="match status" value="1"/>
</dbReference>
<evidence type="ECO:0000256" key="5">
    <source>
        <dbReference type="ARBA" id="ARBA00022777"/>
    </source>
</evidence>
<dbReference type="PANTHER" id="PTHR43047">
    <property type="entry name" value="TWO-COMPONENT HISTIDINE PROTEIN KINASE"/>
    <property type="match status" value="1"/>
</dbReference>
<dbReference type="InterPro" id="IPR003661">
    <property type="entry name" value="HisK_dim/P_dom"/>
</dbReference>
<dbReference type="PROSITE" id="PS50109">
    <property type="entry name" value="HIS_KIN"/>
    <property type="match status" value="1"/>
</dbReference>
<dbReference type="Gene3D" id="1.10.287.130">
    <property type="match status" value="1"/>
</dbReference>
<keyword evidence="3 7" id="KW-0597">Phosphoprotein</keyword>
<keyword evidence="6" id="KW-0902">Two-component regulatory system</keyword>
<feature type="transmembrane region" description="Helical" evidence="10">
    <location>
        <begin position="20"/>
        <end position="39"/>
    </location>
</feature>
<dbReference type="FunFam" id="3.30.565.10:FF:000010">
    <property type="entry name" value="Sensor histidine kinase RcsC"/>
    <property type="match status" value="1"/>
</dbReference>
<dbReference type="InterPro" id="IPR005467">
    <property type="entry name" value="His_kinase_dom"/>
</dbReference>
<dbReference type="OrthoDB" id="9797243at2"/>
<feature type="compositionally biased region" description="Low complexity" evidence="9">
    <location>
        <begin position="57"/>
        <end position="71"/>
    </location>
</feature>
<evidence type="ECO:0000256" key="6">
    <source>
        <dbReference type="ARBA" id="ARBA00023012"/>
    </source>
</evidence>
<comment type="caution">
    <text evidence="13">The sequence shown here is derived from an EMBL/GenBank/DDBJ whole genome shotgun (WGS) entry which is preliminary data.</text>
</comment>
<dbReference type="Pfam" id="PF07495">
    <property type="entry name" value="Y_Y_Y"/>
    <property type="match status" value="1"/>
</dbReference>
<comment type="catalytic activity">
    <reaction evidence="1">
        <text>ATP + protein L-histidine = ADP + protein N-phospho-L-histidine.</text>
        <dbReference type="EC" id="2.7.13.3"/>
    </reaction>
</comment>
<dbReference type="PANTHER" id="PTHR43047:SF72">
    <property type="entry name" value="OSMOSENSING HISTIDINE PROTEIN KINASE SLN1"/>
    <property type="match status" value="1"/>
</dbReference>
<keyword evidence="10" id="KW-0812">Transmembrane</keyword>
<name>A0A545UCX6_9GAMM</name>
<evidence type="ECO:0000256" key="8">
    <source>
        <dbReference type="SAM" id="Coils"/>
    </source>
</evidence>
<dbReference type="EMBL" id="VIKS01000008">
    <property type="protein sequence ID" value="TQV87283.1"/>
    <property type="molecule type" value="Genomic_DNA"/>
</dbReference>
<evidence type="ECO:0000259" key="11">
    <source>
        <dbReference type="PROSITE" id="PS50109"/>
    </source>
</evidence>